<keyword evidence="11" id="KW-1185">Reference proteome</keyword>
<feature type="region of interest" description="Disordered" evidence="9">
    <location>
        <begin position="411"/>
        <end position="433"/>
    </location>
</feature>
<evidence type="ECO:0000256" key="7">
    <source>
        <dbReference type="ARBA" id="ARBA00071390"/>
    </source>
</evidence>
<evidence type="ECO:0000256" key="2">
    <source>
        <dbReference type="ARBA" id="ARBA00006242"/>
    </source>
</evidence>
<name>A0A074ZKK5_OPIVI</name>
<comment type="subcellular location">
    <subcellularLocation>
        <location evidence="1">Mitochondrion</location>
    </subcellularLocation>
</comment>
<dbReference type="PRINTS" id="PR00395">
    <property type="entry name" value="RIBOSOMALS2"/>
</dbReference>
<dbReference type="EMBL" id="KL596751">
    <property type="protein sequence ID" value="KER26302.1"/>
    <property type="molecule type" value="Genomic_DNA"/>
</dbReference>
<organism evidence="10 11">
    <name type="scientific">Opisthorchis viverrini</name>
    <name type="common">Southeast Asian liver fluke</name>
    <dbReference type="NCBI Taxonomy" id="6198"/>
    <lineage>
        <taxon>Eukaryota</taxon>
        <taxon>Metazoa</taxon>
        <taxon>Spiralia</taxon>
        <taxon>Lophotrochozoa</taxon>
        <taxon>Platyhelminthes</taxon>
        <taxon>Trematoda</taxon>
        <taxon>Digenea</taxon>
        <taxon>Opisthorchiida</taxon>
        <taxon>Opisthorchiata</taxon>
        <taxon>Opisthorchiidae</taxon>
        <taxon>Opisthorchis</taxon>
    </lineage>
</organism>
<dbReference type="GO" id="GO:0005743">
    <property type="term" value="C:mitochondrial inner membrane"/>
    <property type="evidence" value="ECO:0007669"/>
    <property type="project" value="UniProtKB-ARBA"/>
</dbReference>
<dbReference type="AlphaFoldDB" id="A0A074ZKK5"/>
<dbReference type="InterPro" id="IPR001865">
    <property type="entry name" value="Ribosomal_uS2"/>
</dbReference>
<dbReference type="GO" id="GO:0005763">
    <property type="term" value="C:mitochondrial small ribosomal subunit"/>
    <property type="evidence" value="ECO:0007669"/>
    <property type="project" value="UniProtKB-ARBA"/>
</dbReference>
<dbReference type="InterPro" id="IPR023591">
    <property type="entry name" value="Ribosomal_uS2_flav_dom_sf"/>
</dbReference>
<dbReference type="Gene3D" id="3.40.50.10490">
    <property type="entry name" value="Glucose-6-phosphate isomerase like protein, domain 1"/>
    <property type="match status" value="1"/>
</dbReference>
<keyword evidence="5" id="KW-0687">Ribonucleoprotein</keyword>
<dbReference type="OrthoDB" id="2320368at2759"/>
<dbReference type="STRING" id="6198.A0A074ZKK5"/>
<evidence type="ECO:0000256" key="8">
    <source>
        <dbReference type="ARBA" id="ARBA00083109"/>
    </source>
</evidence>
<evidence type="ECO:0000256" key="4">
    <source>
        <dbReference type="ARBA" id="ARBA00023128"/>
    </source>
</evidence>
<protein>
    <recommendedName>
        <fullName evidence="7">Small ribosomal subunit protein uS2m</fullName>
    </recommendedName>
    <alternativeName>
        <fullName evidence="8">28S ribosomal protein S2, mitochondrial</fullName>
    </alternativeName>
</protein>
<dbReference type="FunFam" id="3.40.50.10490:FF:000026">
    <property type="entry name" value="28S ribosomal protein S2, mitochondrial"/>
    <property type="match status" value="1"/>
</dbReference>
<evidence type="ECO:0000256" key="1">
    <source>
        <dbReference type="ARBA" id="ARBA00004173"/>
    </source>
</evidence>
<feature type="compositionally biased region" description="Polar residues" evidence="9">
    <location>
        <begin position="424"/>
        <end position="433"/>
    </location>
</feature>
<evidence type="ECO:0000256" key="3">
    <source>
        <dbReference type="ARBA" id="ARBA00022980"/>
    </source>
</evidence>
<dbReference type="KEGG" id="ovi:T265_06419"/>
<comment type="function">
    <text evidence="6">Required for mitoribosome formation and stability, and mitochondrial translation.</text>
</comment>
<dbReference type="GO" id="GO:0006412">
    <property type="term" value="P:translation"/>
    <property type="evidence" value="ECO:0007669"/>
    <property type="project" value="InterPro"/>
</dbReference>
<dbReference type="PANTHER" id="PTHR12534">
    <property type="entry name" value="30S RIBOSOMAL PROTEIN S2 PROKARYOTIC AND ORGANELLAR"/>
    <property type="match status" value="1"/>
</dbReference>
<dbReference type="Proteomes" id="UP000054324">
    <property type="component" value="Unassembled WGS sequence"/>
</dbReference>
<dbReference type="SUPFAM" id="SSF52313">
    <property type="entry name" value="Ribosomal protein S2"/>
    <property type="match status" value="1"/>
</dbReference>
<dbReference type="CDD" id="cd01425">
    <property type="entry name" value="RPS2"/>
    <property type="match status" value="1"/>
</dbReference>
<comment type="similarity">
    <text evidence="2">Belongs to the universal ribosomal protein uS2 family.</text>
</comment>
<evidence type="ECO:0000313" key="10">
    <source>
        <dbReference type="EMBL" id="KER26302.1"/>
    </source>
</evidence>
<proteinExistence type="inferred from homology"/>
<dbReference type="GO" id="GO:0003735">
    <property type="term" value="F:structural constituent of ribosome"/>
    <property type="evidence" value="ECO:0007669"/>
    <property type="project" value="InterPro"/>
</dbReference>
<dbReference type="PANTHER" id="PTHR12534:SF0">
    <property type="entry name" value="SMALL RIBOSOMAL SUBUNIT PROTEIN US2M"/>
    <property type="match status" value="1"/>
</dbReference>
<evidence type="ECO:0000313" key="11">
    <source>
        <dbReference type="Proteomes" id="UP000054324"/>
    </source>
</evidence>
<reference evidence="10 11" key="1">
    <citation type="submission" date="2013-11" db="EMBL/GenBank/DDBJ databases">
        <title>Opisthorchis viverrini - life in the bile duct.</title>
        <authorList>
            <person name="Young N.D."/>
            <person name="Nagarajan N."/>
            <person name="Lin S.J."/>
            <person name="Korhonen P.K."/>
            <person name="Jex A.R."/>
            <person name="Hall R.S."/>
            <person name="Safavi-Hemami H."/>
            <person name="Kaewkong W."/>
            <person name="Bertrand D."/>
            <person name="Gao S."/>
            <person name="Seet Q."/>
            <person name="Wongkham S."/>
            <person name="Teh B.T."/>
            <person name="Wongkham C."/>
            <person name="Intapan P.M."/>
            <person name="Maleewong W."/>
            <person name="Yang X."/>
            <person name="Hu M."/>
            <person name="Wang Z."/>
            <person name="Hofmann A."/>
            <person name="Sternberg P.W."/>
            <person name="Tan P."/>
            <person name="Wang J."/>
            <person name="Gasser R.B."/>
        </authorList>
    </citation>
    <scope>NUCLEOTIDE SEQUENCE [LARGE SCALE GENOMIC DNA]</scope>
</reference>
<dbReference type="HAMAP" id="MF_00291_B">
    <property type="entry name" value="Ribosomal_uS2_B"/>
    <property type="match status" value="1"/>
</dbReference>
<evidence type="ECO:0000256" key="6">
    <source>
        <dbReference type="ARBA" id="ARBA00059792"/>
    </source>
</evidence>
<keyword evidence="3" id="KW-0689">Ribosomal protein</keyword>
<keyword evidence="4" id="KW-0496">Mitochondrion</keyword>
<gene>
    <name evidence="10" type="ORF">T265_06419</name>
</gene>
<dbReference type="Pfam" id="PF00318">
    <property type="entry name" value="Ribosomal_S2"/>
    <property type="match status" value="2"/>
</dbReference>
<dbReference type="GeneID" id="20320598"/>
<sequence>MALLESYRNVPADPEHKLRRRIIRRQVKVSMRADRELWWTQKAKEIEEAQKAGEAQSWAVNVEPPTVSEVYNLICSHKHYRAPGPDNRPPPLFKDGSEVWNQCLSDLLACLREKESVPDNWEESAIVPIFRKRTGKRPGPFAVKFSGVHVGFNIFNPSFLSVISDRSLRSIMKLRCLLTIGKRYMTNAAPSPKQATDLLSLNPLDSPDYFSLRDLVTTRELFHARAHLGHRSVLRNEYMIPYIYGCRQGVDILDLDQTGPLLFDALNFTAHIAYRKGIILFISDNQQTLPLVERTARNVGEFSCCRKWYTGVFTDTKNFFRGAVRLPDLVIFLSTLTTLAQPHMAVRDAAKLLIPSVGIVDTNADPRLITYPIPANDDSPVTTRLFCALFGEAIVRGKRRAARDAMVQNLADDRTSTTEPLLPSANSVSDELV</sequence>
<accession>A0A074ZKK5</accession>
<dbReference type="CTD" id="20320598"/>
<dbReference type="InterPro" id="IPR005706">
    <property type="entry name" value="Ribosomal_uS2_bac/mit/plastid"/>
</dbReference>
<dbReference type="RefSeq" id="XP_009169941.1">
    <property type="nucleotide sequence ID" value="XM_009171677.1"/>
</dbReference>
<evidence type="ECO:0000256" key="5">
    <source>
        <dbReference type="ARBA" id="ARBA00023274"/>
    </source>
</evidence>
<evidence type="ECO:0000256" key="9">
    <source>
        <dbReference type="SAM" id="MobiDB-lite"/>
    </source>
</evidence>